<dbReference type="InterPro" id="IPR036388">
    <property type="entry name" value="WH-like_DNA-bd_sf"/>
</dbReference>
<dbReference type="InterPro" id="IPR014284">
    <property type="entry name" value="RNA_pol_sigma-70_dom"/>
</dbReference>
<dbReference type="PANTHER" id="PTHR43133">
    <property type="entry name" value="RNA POLYMERASE ECF-TYPE SIGMA FACTO"/>
    <property type="match status" value="1"/>
</dbReference>
<dbReference type="InterPro" id="IPR039425">
    <property type="entry name" value="RNA_pol_sigma-70-like"/>
</dbReference>
<feature type="domain" description="RNA polymerase sigma factor 70 region 4 type 2" evidence="6">
    <location>
        <begin position="102"/>
        <end position="153"/>
    </location>
</feature>
<keyword evidence="2" id="KW-0805">Transcription regulation</keyword>
<keyword evidence="8" id="KW-1185">Reference proteome</keyword>
<dbReference type="AlphaFoldDB" id="A0A8J4DSQ8"/>
<comment type="similarity">
    <text evidence="1">Belongs to the sigma-70 factor family. ECF subfamily.</text>
</comment>
<dbReference type="InterPro" id="IPR013249">
    <property type="entry name" value="RNA_pol_sigma70_r4_t2"/>
</dbReference>
<dbReference type="EMBL" id="BOPF01000020">
    <property type="protein sequence ID" value="GIJ48416.1"/>
    <property type="molecule type" value="Genomic_DNA"/>
</dbReference>
<proteinExistence type="inferred from homology"/>
<reference evidence="7" key="1">
    <citation type="submission" date="2021-01" db="EMBL/GenBank/DDBJ databases">
        <title>Whole genome shotgun sequence of Virgisporangium aliadipatigenens NBRC 105644.</title>
        <authorList>
            <person name="Komaki H."/>
            <person name="Tamura T."/>
        </authorList>
    </citation>
    <scope>NUCLEOTIDE SEQUENCE</scope>
    <source>
        <strain evidence="7">NBRC 105644</strain>
    </source>
</reference>
<dbReference type="Proteomes" id="UP000619260">
    <property type="component" value="Unassembled WGS sequence"/>
</dbReference>
<evidence type="ECO:0000256" key="2">
    <source>
        <dbReference type="ARBA" id="ARBA00023015"/>
    </source>
</evidence>
<evidence type="ECO:0000313" key="8">
    <source>
        <dbReference type="Proteomes" id="UP000619260"/>
    </source>
</evidence>
<evidence type="ECO:0000256" key="3">
    <source>
        <dbReference type="ARBA" id="ARBA00023082"/>
    </source>
</evidence>
<dbReference type="PANTHER" id="PTHR43133:SF25">
    <property type="entry name" value="RNA POLYMERASE SIGMA FACTOR RFAY-RELATED"/>
    <property type="match status" value="1"/>
</dbReference>
<dbReference type="CDD" id="cd06171">
    <property type="entry name" value="Sigma70_r4"/>
    <property type="match status" value="1"/>
</dbReference>
<accession>A0A8J4DSQ8</accession>
<keyword evidence="4" id="KW-0804">Transcription</keyword>
<dbReference type="Gene3D" id="1.10.10.10">
    <property type="entry name" value="Winged helix-like DNA-binding domain superfamily/Winged helix DNA-binding domain"/>
    <property type="match status" value="1"/>
</dbReference>
<evidence type="ECO:0000313" key="7">
    <source>
        <dbReference type="EMBL" id="GIJ48416.1"/>
    </source>
</evidence>
<protein>
    <submittedName>
        <fullName evidence="7">Siderophore-interacting protein</fullName>
    </submittedName>
</protein>
<dbReference type="SUPFAM" id="SSF88946">
    <property type="entry name" value="Sigma2 domain of RNA polymerase sigma factors"/>
    <property type="match status" value="1"/>
</dbReference>
<dbReference type="RefSeq" id="WP_203901901.1">
    <property type="nucleotide sequence ID" value="NZ_BOPF01000020.1"/>
</dbReference>
<evidence type="ECO:0000259" key="6">
    <source>
        <dbReference type="Pfam" id="PF08281"/>
    </source>
</evidence>
<dbReference type="InterPro" id="IPR013325">
    <property type="entry name" value="RNA_pol_sigma_r2"/>
</dbReference>
<name>A0A8J4DSQ8_9ACTN</name>
<dbReference type="GO" id="GO:0003677">
    <property type="term" value="F:DNA binding"/>
    <property type="evidence" value="ECO:0007669"/>
    <property type="project" value="InterPro"/>
</dbReference>
<dbReference type="InterPro" id="IPR007627">
    <property type="entry name" value="RNA_pol_sigma70_r2"/>
</dbReference>
<dbReference type="InterPro" id="IPR013324">
    <property type="entry name" value="RNA_pol_sigma_r3/r4-like"/>
</dbReference>
<dbReference type="SUPFAM" id="SSF88659">
    <property type="entry name" value="Sigma3 and sigma4 domains of RNA polymerase sigma factors"/>
    <property type="match status" value="1"/>
</dbReference>
<evidence type="ECO:0000256" key="1">
    <source>
        <dbReference type="ARBA" id="ARBA00010641"/>
    </source>
</evidence>
<dbReference type="Pfam" id="PF08281">
    <property type="entry name" value="Sigma70_r4_2"/>
    <property type="match status" value="1"/>
</dbReference>
<dbReference type="NCBIfam" id="TIGR02937">
    <property type="entry name" value="sigma70-ECF"/>
    <property type="match status" value="1"/>
</dbReference>
<gene>
    <name evidence="7" type="ORF">Val02_53020</name>
</gene>
<evidence type="ECO:0000259" key="5">
    <source>
        <dbReference type="Pfam" id="PF04542"/>
    </source>
</evidence>
<dbReference type="Pfam" id="PF04542">
    <property type="entry name" value="Sigma70_r2"/>
    <property type="match status" value="1"/>
</dbReference>
<sequence>MRDEHWFTRLYTDHYPDVSRYAMRRLTDPDAVAELTQEVFVVAWRRRADVPDQGLPWLYGVARRLLANHWRGLRASPAPVPLPGKETTVGADHHAAADRLADVRRALATLSDPDRELLQLIGWEQLTLAEAARVLGCSRPTAAVRLHRARGRLTRALAGPTAAPAAIPSR</sequence>
<dbReference type="Gene3D" id="1.10.1740.10">
    <property type="match status" value="1"/>
</dbReference>
<evidence type="ECO:0000256" key="4">
    <source>
        <dbReference type="ARBA" id="ARBA00023163"/>
    </source>
</evidence>
<dbReference type="GO" id="GO:0016987">
    <property type="term" value="F:sigma factor activity"/>
    <property type="evidence" value="ECO:0007669"/>
    <property type="project" value="UniProtKB-KW"/>
</dbReference>
<comment type="caution">
    <text evidence="7">The sequence shown here is derived from an EMBL/GenBank/DDBJ whole genome shotgun (WGS) entry which is preliminary data.</text>
</comment>
<keyword evidence="3" id="KW-0731">Sigma factor</keyword>
<dbReference type="GO" id="GO:0006352">
    <property type="term" value="P:DNA-templated transcription initiation"/>
    <property type="evidence" value="ECO:0007669"/>
    <property type="project" value="InterPro"/>
</dbReference>
<organism evidence="7 8">
    <name type="scientific">Virgisporangium aliadipatigenens</name>
    <dbReference type="NCBI Taxonomy" id="741659"/>
    <lineage>
        <taxon>Bacteria</taxon>
        <taxon>Bacillati</taxon>
        <taxon>Actinomycetota</taxon>
        <taxon>Actinomycetes</taxon>
        <taxon>Micromonosporales</taxon>
        <taxon>Micromonosporaceae</taxon>
        <taxon>Virgisporangium</taxon>
    </lineage>
</organism>
<feature type="domain" description="RNA polymerase sigma-70 region 2" evidence="5">
    <location>
        <begin position="10"/>
        <end position="74"/>
    </location>
</feature>